<gene>
    <name evidence="8" type="ORF">ACFSMZ_10290</name>
</gene>
<comment type="caution">
    <text evidence="8">The sequence shown here is derived from an EMBL/GenBank/DDBJ whole genome shotgun (WGS) entry which is preliminary data.</text>
</comment>
<name>A0ABW5DGC3_9HYPH</name>
<keyword evidence="4 7" id="KW-0812">Transmembrane</keyword>
<keyword evidence="6 7" id="KW-0472">Membrane</keyword>
<evidence type="ECO:0000256" key="5">
    <source>
        <dbReference type="ARBA" id="ARBA00022989"/>
    </source>
</evidence>
<evidence type="ECO:0000256" key="2">
    <source>
        <dbReference type="ARBA" id="ARBA00008821"/>
    </source>
</evidence>
<dbReference type="PANTHER" id="PTHR42810">
    <property type="entry name" value="PURINE PERMEASE C1399.01C-RELATED"/>
    <property type="match status" value="1"/>
</dbReference>
<feature type="transmembrane region" description="Helical" evidence="7">
    <location>
        <begin position="20"/>
        <end position="41"/>
    </location>
</feature>
<keyword evidence="5 7" id="KW-1133">Transmembrane helix</keyword>
<dbReference type="Pfam" id="PF00860">
    <property type="entry name" value="Xan_ur_permease"/>
    <property type="match status" value="1"/>
</dbReference>
<protein>
    <submittedName>
        <fullName evidence="8">Uracil-xanthine permease family protein</fullName>
    </submittedName>
</protein>
<evidence type="ECO:0000256" key="3">
    <source>
        <dbReference type="ARBA" id="ARBA00022448"/>
    </source>
</evidence>
<evidence type="ECO:0000256" key="1">
    <source>
        <dbReference type="ARBA" id="ARBA00004141"/>
    </source>
</evidence>
<dbReference type="EMBL" id="JBHUIR010000034">
    <property type="protein sequence ID" value="MFD2260153.1"/>
    <property type="molecule type" value="Genomic_DNA"/>
</dbReference>
<keyword evidence="9" id="KW-1185">Reference proteome</keyword>
<dbReference type="RefSeq" id="WP_345100519.1">
    <property type="nucleotide sequence ID" value="NZ_BAABGS010000075.1"/>
</dbReference>
<evidence type="ECO:0000313" key="9">
    <source>
        <dbReference type="Proteomes" id="UP001597373"/>
    </source>
</evidence>
<evidence type="ECO:0000256" key="4">
    <source>
        <dbReference type="ARBA" id="ARBA00022692"/>
    </source>
</evidence>
<reference evidence="9" key="1">
    <citation type="journal article" date="2019" name="Int. J. Syst. Evol. Microbiol.">
        <title>The Global Catalogue of Microorganisms (GCM) 10K type strain sequencing project: providing services to taxonomists for standard genome sequencing and annotation.</title>
        <authorList>
            <consortium name="The Broad Institute Genomics Platform"/>
            <consortium name="The Broad Institute Genome Sequencing Center for Infectious Disease"/>
            <person name="Wu L."/>
            <person name="Ma J."/>
        </authorList>
    </citation>
    <scope>NUCLEOTIDE SEQUENCE [LARGE SCALE GENOMIC DNA]</scope>
    <source>
        <strain evidence="9">KCTC 23707</strain>
    </source>
</reference>
<comment type="subcellular location">
    <subcellularLocation>
        <location evidence="1">Membrane</location>
        <topology evidence="1">Multi-pass membrane protein</topology>
    </subcellularLocation>
</comment>
<feature type="transmembrane region" description="Helical" evidence="7">
    <location>
        <begin position="135"/>
        <end position="154"/>
    </location>
</feature>
<accession>A0ABW5DGC3</accession>
<feature type="transmembrane region" description="Helical" evidence="7">
    <location>
        <begin position="193"/>
        <end position="213"/>
    </location>
</feature>
<proteinExistence type="inferred from homology"/>
<dbReference type="PANTHER" id="PTHR42810:SF2">
    <property type="entry name" value="PURINE PERMEASE C1399.01C-RELATED"/>
    <property type="match status" value="1"/>
</dbReference>
<feature type="transmembrane region" description="Helical" evidence="7">
    <location>
        <begin position="381"/>
        <end position="403"/>
    </location>
</feature>
<feature type="transmembrane region" description="Helical" evidence="7">
    <location>
        <begin position="324"/>
        <end position="342"/>
    </location>
</feature>
<organism evidence="8 9">
    <name type="scientific">Chelativorans composti</name>
    <dbReference type="NCBI Taxonomy" id="768533"/>
    <lineage>
        <taxon>Bacteria</taxon>
        <taxon>Pseudomonadati</taxon>
        <taxon>Pseudomonadota</taxon>
        <taxon>Alphaproteobacteria</taxon>
        <taxon>Hyphomicrobiales</taxon>
        <taxon>Phyllobacteriaceae</taxon>
        <taxon>Chelativorans</taxon>
    </lineage>
</organism>
<feature type="transmembrane region" description="Helical" evidence="7">
    <location>
        <begin position="103"/>
        <end position="123"/>
    </location>
</feature>
<evidence type="ECO:0000256" key="7">
    <source>
        <dbReference type="SAM" id="Phobius"/>
    </source>
</evidence>
<dbReference type="Proteomes" id="UP001597373">
    <property type="component" value="Unassembled WGS sequence"/>
</dbReference>
<feature type="transmembrane region" description="Helical" evidence="7">
    <location>
        <begin position="166"/>
        <end position="186"/>
    </location>
</feature>
<dbReference type="InterPro" id="IPR006043">
    <property type="entry name" value="NCS2"/>
</dbReference>
<evidence type="ECO:0000313" key="8">
    <source>
        <dbReference type="EMBL" id="MFD2260153.1"/>
    </source>
</evidence>
<sequence>MASANITIGVDRTPPPLQFVLLSLQYAFLLSMYLVLVVIVVHAAKADADTARSVVSMAMVASAAGTVLQALHRGPVGSGFFAPPVFSAIYLGPSILAAKAGGLPAVACMTVCAGLFEILIAWFLRHLRIIMQPVISGLIITIIALELGIVGLQQVLDVSGEHTPPFARNVMAGALTFAVCAGFAVWGKGVWRLICSLLGMVTGVAVAFALSLFGDDAMRDIAASPWFAVPSLSYMSLAHWDPSLMPAFMAAGMAAAIRTVGVVTTCQRANEPGWTRPDFVSIRKGILADGLGCALGGMVGAPGMNIGPSLVGVSIATGVTSRSIAYGTAVVMVILAFMPKVADIFLQLPLSVAGGLLLFTSCIMLASGLQLMTVKALDTRMTFVVGLGILFPLVQMVSTSYFTSLPAWLSPVTNSGLALGLLAAIGLLMIFRIATDRQQTILWSQSKDAVTDLKATLEKNAQAWELTQEVIARGVANVKRRVVELLREGQLMAEPVAILAREQDNSLEIELRYRGTPLFLPSHELNPTSNEEAAMSGGLRDVAVGLFADRVSTTTRGGEVALHLRFDM</sequence>
<keyword evidence="3" id="KW-0813">Transport</keyword>
<evidence type="ECO:0000256" key="6">
    <source>
        <dbReference type="ARBA" id="ARBA00023136"/>
    </source>
</evidence>
<comment type="similarity">
    <text evidence="2">Belongs to the nucleobase:cation symporter-2 (NCS2) (TC 2.A.40) family.</text>
</comment>
<feature type="transmembrane region" description="Helical" evidence="7">
    <location>
        <begin position="348"/>
        <end position="369"/>
    </location>
</feature>
<feature type="transmembrane region" description="Helical" evidence="7">
    <location>
        <begin position="244"/>
        <end position="266"/>
    </location>
</feature>
<feature type="transmembrane region" description="Helical" evidence="7">
    <location>
        <begin position="415"/>
        <end position="434"/>
    </location>
</feature>